<dbReference type="Proteomes" id="UP001054821">
    <property type="component" value="Chromosome 7"/>
</dbReference>
<evidence type="ECO:0000313" key="2">
    <source>
        <dbReference type="Proteomes" id="UP001054821"/>
    </source>
</evidence>
<dbReference type="AlphaFoldDB" id="A0AAD4YQ42"/>
<organism evidence="1 2">
    <name type="scientific">Prunus dulcis</name>
    <name type="common">Almond</name>
    <name type="synonym">Amygdalus dulcis</name>
    <dbReference type="NCBI Taxonomy" id="3755"/>
    <lineage>
        <taxon>Eukaryota</taxon>
        <taxon>Viridiplantae</taxon>
        <taxon>Streptophyta</taxon>
        <taxon>Embryophyta</taxon>
        <taxon>Tracheophyta</taxon>
        <taxon>Spermatophyta</taxon>
        <taxon>Magnoliopsida</taxon>
        <taxon>eudicotyledons</taxon>
        <taxon>Gunneridae</taxon>
        <taxon>Pentapetalae</taxon>
        <taxon>rosids</taxon>
        <taxon>fabids</taxon>
        <taxon>Rosales</taxon>
        <taxon>Rosaceae</taxon>
        <taxon>Amygdaloideae</taxon>
        <taxon>Amygdaleae</taxon>
        <taxon>Prunus</taxon>
    </lineage>
</organism>
<proteinExistence type="predicted"/>
<accession>A0AAD4YQ42</accession>
<dbReference type="EMBL" id="JAJFAZ020000007">
    <property type="protein sequence ID" value="KAI5317124.1"/>
    <property type="molecule type" value="Genomic_DNA"/>
</dbReference>
<name>A0AAD4YQ42_PRUDU</name>
<evidence type="ECO:0000313" key="1">
    <source>
        <dbReference type="EMBL" id="KAI5317124.1"/>
    </source>
</evidence>
<sequence>MSYDKYSSYITKGNIHEIDGLPITGRFYDEVIPRAESLNRKDQRGIGGYIPHICRYLFLVYHKILWDAKGKSGVRMTTWIKYWYWWPFKYKRPSKKNIRNKSQKPKEDSDPSGIIVVAPKCTEEEECIFEDLGITDEDIERSYLAAFLTCLLCKFVFSKDVMLI</sequence>
<comment type="caution">
    <text evidence="1">The sequence shown here is derived from an EMBL/GenBank/DDBJ whole genome shotgun (WGS) entry which is preliminary data.</text>
</comment>
<reference evidence="1 2" key="1">
    <citation type="journal article" date="2022" name="G3 (Bethesda)">
        <title>Whole-genome sequence and methylome profiling of the almond [Prunus dulcis (Mill.) D.A. Webb] cultivar 'Nonpareil'.</title>
        <authorList>
            <person name="D'Amico-Willman K.M."/>
            <person name="Ouma W.Z."/>
            <person name="Meulia T."/>
            <person name="Sideli G.M."/>
            <person name="Gradziel T.M."/>
            <person name="Fresnedo-Ramirez J."/>
        </authorList>
    </citation>
    <scope>NUCLEOTIDE SEQUENCE [LARGE SCALE GENOMIC DNA]</scope>
    <source>
        <strain evidence="1">Clone GOH B32 T37-40</strain>
    </source>
</reference>
<gene>
    <name evidence="1" type="ORF">L3X38_036831</name>
</gene>
<keyword evidence="2" id="KW-1185">Reference proteome</keyword>
<protein>
    <submittedName>
        <fullName evidence="1">Uncharacterized protein</fullName>
    </submittedName>
</protein>